<dbReference type="VEuPathDB" id="VectorBase:AALB005470"/>
<feature type="active site" description="Tele-AMP-histidine intermediate" evidence="1">
    <location>
        <position position="140"/>
    </location>
</feature>
<dbReference type="InterPro" id="IPR036770">
    <property type="entry name" value="Ankyrin_rpt-contain_sf"/>
</dbReference>
<keyword evidence="4" id="KW-1185">Reference proteome</keyword>
<dbReference type="InterPro" id="IPR001310">
    <property type="entry name" value="Histidine_triad_HIT"/>
</dbReference>
<dbReference type="PROSITE" id="PS50088">
    <property type="entry name" value="ANK_REPEAT"/>
    <property type="match status" value="2"/>
</dbReference>
<dbReference type="Pfam" id="PF01230">
    <property type="entry name" value="HIT"/>
    <property type="match status" value="1"/>
</dbReference>
<dbReference type="PROSITE" id="PS50297">
    <property type="entry name" value="ANK_REP_REGION"/>
    <property type="match status" value="2"/>
</dbReference>
<evidence type="ECO:0000256" key="2">
    <source>
        <dbReference type="PIRSR" id="PIRSR601310-3"/>
    </source>
</evidence>
<dbReference type="SMART" id="SM00248">
    <property type="entry name" value="ANK"/>
    <property type="match status" value="4"/>
</dbReference>
<sequence>MLATAFRRLSGHTLRPATTFVRWQSSETSGNKSTVGGKSAVKDADTIFDKIIQKKIPAEIIYEDEQCLAFNDVSPQGPVHFLVIPKRKIPKLEDSTANDKEILGHLLHVAGQLGKSKAPQGFRLVINNGDHGCQTVYHIHLHVIGGRQLGGITKVADDGKNPRDQGRNCLKSRRFGQGRSRPTPYVAARHSALLEARFLEAVTHNNSDVVAEMLRKGMSANTVESYYRRSALHIACSRGYTDTVRVLLQNGANPNIRDMNNNTPLHLAACTDNIEMVQLLLDYGTDLLLRDSNGLLALDIAIGKLRISERIVSKLQNLSQSDIHRHRDKTVIVCDRMFGCLKQQMIRRNPADWQGWSKEKLLERFNEFSQVLVRIRDRQIAAIVNKIDNMKVKSEIDNDVNSLLSTLQQISI</sequence>
<dbReference type="SUPFAM" id="SSF54197">
    <property type="entry name" value="HIT-like"/>
    <property type="match status" value="1"/>
</dbReference>
<dbReference type="EnsemblMetazoa" id="AALB005470-RA">
    <property type="protein sequence ID" value="AALB005470-PA"/>
    <property type="gene ID" value="AALB005470"/>
</dbReference>
<dbReference type="PROSITE" id="PS00892">
    <property type="entry name" value="HIT_1"/>
    <property type="match status" value="1"/>
</dbReference>
<name>A0A182FG28_ANOAL</name>
<dbReference type="PANTHER" id="PTHR23089">
    <property type="entry name" value="HISTIDINE TRIAD HIT PROTEIN"/>
    <property type="match status" value="1"/>
</dbReference>
<dbReference type="GO" id="GO:0003824">
    <property type="term" value="F:catalytic activity"/>
    <property type="evidence" value="ECO:0007669"/>
    <property type="project" value="InterPro"/>
</dbReference>
<dbReference type="InterPro" id="IPR019808">
    <property type="entry name" value="Histidine_triad_CS"/>
</dbReference>
<dbReference type="VEuPathDB" id="VectorBase:AALB20_027270"/>
<dbReference type="VEuPathDB" id="VectorBase:AALB20_033703"/>
<reference evidence="3" key="2">
    <citation type="submission" date="2022-08" db="UniProtKB">
        <authorList>
            <consortium name="EnsemblMetazoa"/>
        </authorList>
    </citation>
    <scope>IDENTIFICATION</scope>
    <source>
        <strain evidence="3">STECLA/ALBI9_A</strain>
    </source>
</reference>
<feature type="short sequence motif" description="Histidine triad motif" evidence="2">
    <location>
        <begin position="138"/>
        <end position="142"/>
    </location>
</feature>
<dbReference type="Proteomes" id="UP000069272">
    <property type="component" value="Chromosome 3L"/>
</dbReference>
<evidence type="ECO:0000313" key="4">
    <source>
        <dbReference type="Proteomes" id="UP000069272"/>
    </source>
</evidence>
<dbReference type="InterPro" id="IPR036265">
    <property type="entry name" value="HIT-like_sf"/>
</dbReference>
<dbReference type="InterPro" id="IPR002110">
    <property type="entry name" value="Ankyrin_rpt"/>
</dbReference>
<dbReference type="PROSITE" id="PS51084">
    <property type="entry name" value="HIT_2"/>
    <property type="match status" value="1"/>
</dbReference>
<evidence type="ECO:0000313" key="3">
    <source>
        <dbReference type="EnsemblMetazoa" id="AALB005470-PA"/>
    </source>
</evidence>
<dbReference type="AlphaFoldDB" id="A0A182FG28"/>
<accession>A0A182FG28</accession>
<dbReference type="SUPFAM" id="SSF48403">
    <property type="entry name" value="Ankyrin repeat"/>
    <property type="match status" value="1"/>
</dbReference>
<dbReference type="InterPro" id="IPR011146">
    <property type="entry name" value="HIT-like"/>
</dbReference>
<reference evidence="3 4" key="1">
    <citation type="journal article" date="2017" name="G3 (Bethesda)">
        <title>The Physical Genome Mapping of Anopheles albimanus Corrected Scaffold Misassemblies and Identified Interarm Rearrangements in Genus Anopheles.</title>
        <authorList>
            <person name="Artemov G.N."/>
            <person name="Peery A.N."/>
            <person name="Jiang X."/>
            <person name="Tu Z."/>
            <person name="Stegniy V.N."/>
            <person name="Sharakhova M.V."/>
            <person name="Sharakhov I.V."/>
        </authorList>
    </citation>
    <scope>NUCLEOTIDE SEQUENCE [LARGE SCALE GENOMIC DNA]</scope>
    <source>
        <strain evidence="3 4">ALBI9_A</strain>
    </source>
</reference>
<dbReference type="Gene3D" id="1.25.40.20">
    <property type="entry name" value="Ankyrin repeat-containing domain"/>
    <property type="match status" value="1"/>
</dbReference>
<protein>
    <submittedName>
        <fullName evidence="3">Uncharacterized protein</fullName>
    </submittedName>
</protein>
<dbReference type="CDD" id="cd01276">
    <property type="entry name" value="PKCI_related"/>
    <property type="match status" value="1"/>
</dbReference>
<proteinExistence type="predicted"/>
<dbReference type="Gene3D" id="3.30.428.10">
    <property type="entry name" value="HIT-like"/>
    <property type="match status" value="1"/>
</dbReference>
<dbReference type="Pfam" id="PF12796">
    <property type="entry name" value="Ank_2"/>
    <property type="match status" value="1"/>
</dbReference>
<dbReference type="STRING" id="7167.A0A182FG28"/>
<evidence type="ECO:0000256" key="1">
    <source>
        <dbReference type="PIRSR" id="PIRSR601310-1"/>
    </source>
</evidence>
<organism evidence="3 4">
    <name type="scientific">Anopheles albimanus</name>
    <name type="common">New world malaria mosquito</name>
    <dbReference type="NCBI Taxonomy" id="7167"/>
    <lineage>
        <taxon>Eukaryota</taxon>
        <taxon>Metazoa</taxon>
        <taxon>Ecdysozoa</taxon>
        <taxon>Arthropoda</taxon>
        <taxon>Hexapoda</taxon>
        <taxon>Insecta</taxon>
        <taxon>Pterygota</taxon>
        <taxon>Neoptera</taxon>
        <taxon>Endopterygota</taxon>
        <taxon>Diptera</taxon>
        <taxon>Nematocera</taxon>
        <taxon>Culicoidea</taxon>
        <taxon>Culicidae</taxon>
        <taxon>Anophelinae</taxon>
        <taxon>Anopheles</taxon>
    </lineage>
</organism>
<dbReference type="PRINTS" id="PR00332">
    <property type="entry name" value="HISTRIAD"/>
</dbReference>